<reference evidence="1 2" key="1">
    <citation type="submission" date="2024-04" db="EMBL/GenBank/DDBJ databases">
        <authorList>
            <person name="Fracassetti M."/>
        </authorList>
    </citation>
    <scope>NUCLEOTIDE SEQUENCE [LARGE SCALE GENOMIC DNA]</scope>
</reference>
<protein>
    <submittedName>
        <fullName evidence="1">Uncharacterized protein</fullName>
    </submittedName>
</protein>
<accession>A0AAV2EVJ5</accession>
<gene>
    <name evidence="1" type="ORF">LTRI10_LOCUS30276</name>
</gene>
<name>A0AAV2EVJ5_9ROSI</name>
<evidence type="ECO:0000313" key="1">
    <source>
        <dbReference type="EMBL" id="CAL1389420.1"/>
    </source>
</evidence>
<keyword evidence="2" id="KW-1185">Reference proteome</keyword>
<dbReference type="AlphaFoldDB" id="A0AAV2EVJ5"/>
<dbReference type="EMBL" id="OZ034818">
    <property type="protein sequence ID" value="CAL1389420.1"/>
    <property type="molecule type" value="Genomic_DNA"/>
</dbReference>
<dbReference type="Proteomes" id="UP001497516">
    <property type="component" value="Chromosome 5"/>
</dbReference>
<proteinExistence type="predicted"/>
<sequence length="82" mass="8517">MEVGVVMPVPAPASTEFNFDSSCSSPYITAPSSPQRFGTNFFFSAPTNPNAKSFLRDIDDSMALSFAAAAAAADSSSSAIPF</sequence>
<evidence type="ECO:0000313" key="2">
    <source>
        <dbReference type="Proteomes" id="UP001497516"/>
    </source>
</evidence>
<organism evidence="1 2">
    <name type="scientific">Linum trigynum</name>
    <dbReference type="NCBI Taxonomy" id="586398"/>
    <lineage>
        <taxon>Eukaryota</taxon>
        <taxon>Viridiplantae</taxon>
        <taxon>Streptophyta</taxon>
        <taxon>Embryophyta</taxon>
        <taxon>Tracheophyta</taxon>
        <taxon>Spermatophyta</taxon>
        <taxon>Magnoliopsida</taxon>
        <taxon>eudicotyledons</taxon>
        <taxon>Gunneridae</taxon>
        <taxon>Pentapetalae</taxon>
        <taxon>rosids</taxon>
        <taxon>fabids</taxon>
        <taxon>Malpighiales</taxon>
        <taxon>Linaceae</taxon>
        <taxon>Linum</taxon>
    </lineage>
</organism>